<organism evidence="5 6">
    <name type="scientific">Spirosoma linguale (strain ATCC 33905 / DSM 74 / LMG 10896 / Claus 1)</name>
    <dbReference type="NCBI Taxonomy" id="504472"/>
    <lineage>
        <taxon>Bacteria</taxon>
        <taxon>Pseudomonadati</taxon>
        <taxon>Bacteroidota</taxon>
        <taxon>Cytophagia</taxon>
        <taxon>Cytophagales</taxon>
        <taxon>Cytophagaceae</taxon>
        <taxon>Spirosoma</taxon>
    </lineage>
</organism>
<evidence type="ECO:0000256" key="1">
    <source>
        <dbReference type="ARBA" id="ARBA00008635"/>
    </source>
</evidence>
<sequence>MNRITFLKTLLGTGLAPAVVLASPAVNSLETEAQRIRLELLDAWAMSEKMTLLTAGQMPADAFDFKYTPEAMTFADQWRHCCQFTVSQLSGRLGVVNPYQTRQLPPVMTKGQIMDELRTMYAFVQKTIREVPDAKLLEKDDFMGSSIPNWRLIYTMENHIIHHRGQCMVYLRLKGVTPEGYLGW</sequence>
<name>D2QDH7_SPILD</name>
<keyword evidence="2 3" id="KW-0479">Metal-binding</keyword>
<dbReference type="InterPro" id="IPR034660">
    <property type="entry name" value="DinB/YfiT-like"/>
</dbReference>
<dbReference type="AlphaFoldDB" id="D2QDH7"/>
<reference evidence="5 6" key="1">
    <citation type="journal article" date="2010" name="Stand. Genomic Sci.">
        <title>Complete genome sequence of Spirosoma linguale type strain (1).</title>
        <authorList>
            <person name="Lail K."/>
            <person name="Sikorski J."/>
            <person name="Saunders E."/>
            <person name="Lapidus A."/>
            <person name="Glavina Del Rio T."/>
            <person name="Copeland A."/>
            <person name="Tice H."/>
            <person name="Cheng J.-F."/>
            <person name="Lucas S."/>
            <person name="Nolan M."/>
            <person name="Bruce D."/>
            <person name="Goodwin L."/>
            <person name="Pitluck S."/>
            <person name="Ivanova N."/>
            <person name="Mavromatis K."/>
            <person name="Ovchinnikova G."/>
            <person name="Pati A."/>
            <person name="Chen A."/>
            <person name="Palaniappan K."/>
            <person name="Land M."/>
            <person name="Hauser L."/>
            <person name="Chang Y.-J."/>
            <person name="Jeffries C.D."/>
            <person name="Chain P."/>
            <person name="Brettin T."/>
            <person name="Detter J.C."/>
            <person name="Schuetze A."/>
            <person name="Rohde M."/>
            <person name="Tindall B.J."/>
            <person name="Goeker M."/>
            <person name="Bristow J."/>
            <person name="Eisen J.A."/>
            <person name="Markowitz V."/>
            <person name="Hugenholtz P."/>
            <person name="Kyrpides N.C."/>
            <person name="Klenk H.-P."/>
            <person name="Chen F."/>
        </authorList>
    </citation>
    <scope>NUCLEOTIDE SEQUENCE [LARGE SCALE GENOMIC DNA]</scope>
    <source>
        <strain evidence="6">ATCC 33905 / DSM 74 / LMG 10896 / Claus 1</strain>
    </source>
</reference>
<dbReference type="GO" id="GO:0046872">
    <property type="term" value="F:metal ion binding"/>
    <property type="evidence" value="ECO:0007669"/>
    <property type="project" value="UniProtKB-KW"/>
</dbReference>
<feature type="binding site" evidence="3">
    <location>
        <position position="163"/>
    </location>
    <ligand>
        <name>a divalent metal cation</name>
        <dbReference type="ChEBI" id="CHEBI:60240"/>
    </ligand>
</feature>
<proteinExistence type="inferred from homology"/>
<dbReference type="HOGENOM" id="CLU_120900_3_0_10"/>
<evidence type="ECO:0000256" key="2">
    <source>
        <dbReference type="ARBA" id="ARBA00022723"/>
    </source>
</evidence>
<dbReference type="eggNOG" id="COG2318">
    <property type="taxonomic scope" value="Bacteria"/>
</dbReference>
<evidence type="ECO:0000313" key="5">
    <source>
        <dbReference type="EMBL" id="ADB36407.1"/>
    </source>
</evidence>
<protein>
    <recommendedName>
        <fullName evidence="7">DinB family protein</fullName>
    </recommendedName>
</protein>
<gene>
    <name evidence="5" type="ordered locus">Slin_0343</name>
</gene>
<evidence type="ECO:0000256" key="4">
    <source>
        <dbReference type="SAM" id="SignalP"/>
    </source>
</evidence>
<dbReference type="RefSeq" id="WP_012924959.1">
    <property type="nucleotide sequence ID" value="NC_013730.1"/>
</dbReference>
<dbReference type="Gene3D" id="1.20.120.450">
    <property type="entry name" value="dinb family like domain"/>
    <property type="match status" value="1"/>
</dbReference>
<evidence type="ECO:0008006" key="7">
    <source>
        <dbReference type="Google" id="ProtNLM"/>
    </source>
</evidence>
<feature type="binding site" evidence="3">
    <location>
        <position position="80"/>
    </location>
    <ligand>
        <name>a divalent metal cation</name>
        <dbReference type="ChEBI" id="CHEBI:60240"/>
    </ligand>
</feature>
<dbReference type="STRING" id="504472.Slin_0343"/>
<dbReference type="InterPro" id="IPR007837">
    <property type="entry name" value="DinB"/>
</dbReference>
<dbReference type="EMBL" id="CP001769">
    <property type="protein sequence ID" value="ADB36407.1"/>
    <property type="molecule type" value="Genomic_DNA"/>
</dbReference>
<dbReference type="KEGG" id="sli:Slin_0343"/>
<keyword evidence="6" id="KW-1185">Reference proteome</keyword>
<feature type="binding site" evidence="3">
    <location>
        <position position="159"/>
    </location>
    <ligand>
        <name>a divalent metal cation</name>
        <dbReference type="ChEBI" id="CHEBI:60240"/>
    </ligand>
</feature>
<comment type="similarity">
    <text evidence="1">Belongs to the DinB family.</text>
</comment>
<evidence type="ECO:0000256" key="3">
    <source>
        <dbReference type="PIRSR" id="PIRSR607837-1"/>
    </source>
</evidence>
<feature type="signal peptide" evidence="4">
    <location>
        <begin position="1"/>
        <end position="22"/>
    </location>
</feature>
<dbReference type="Proteomes" id="UP000002028">
    <property type="component" value="Chromosome"/>
</dbReference>
<keyword evidence="4" id="KW-0732">Signal</keyword>
<dbReference type="Pfam" id="PF05163">
    <property type="entry name" value="DinB"/>
    <property type="match status" value="1"/>
</dbReference>
<accession>D2QDH7</accession>
<feature type="chain" id="PRO_5003035229" description="DinB family protein" evidence="4">
    <location>
        <begin position="23"/>
        <end position="184"/>
    </location>
</feature>
<dbReference type="SUPFAM" id="SSF109854">
    <property type="entry name" value="DinB/YfiT-like putative metalloenzymes"/>
    <property type="match status" value="1"/>
</dbReference>
<evidence type="ECO:0000313" key="6">
    <source>
        <dbReference type="Proteomes" id="UP000002028"/>
    </source>
</evidence>